<dbReference type="Proteomes" id="UP001162029">
    <property type="component" value="Unassembled WGS sequence"/>
</dbReference>
<name>A0AAV0VHI3_9STRA</name>
<reference evidence="1" key="1">
    <citation type="submission" date="2022-12" db="EMBL/GenBank/DDBJ databases">
        <authorList>
            <person name="Webb A."/>
        </authorList>
    </citation>
    <scope>NUCLEOTIDE SEQUENCE</scope>
    <source>
        <strain evidence="1">Pd1</strain>
    </source>
</reference>
<keyword evidence="2" id="KW-1185">Reference proteome</keyword>
<comment type="caution">
    <text evidence="1">The sequence shown here is derived from an EMBL/GenBank/DDBJ whole genome shotgun (WGS) entry which is preliminary data.</text>
</comment>
<organism evidence="1 2">
    <name type="scientific">Peronospora destructor</name>
    <dbReference type="NCBI Taxonomy" id="86335"/>
    <lineage>
        <taxon>Eukaryota</taxon>
        <taxon>Sar</taxon>
        <taxon>Stramenopiles</taxon>
        <taxon>Oomycota</taxon>
        <taxon>Peronosporomycetes</taxon>
        <taxon>Peronosporales</taxon>
        <taxon>Peronosporaceae</taxon>
        <taxon>Peronospora</taxon>
    </lineage>
</organism>
<evidence type="ECO:0000313" key="2">
    <source>
        <dbReference type="Proteomes" id="UP001162029"/>
    </source>
</evidence>
<dbReference type="EMBL" id="CANTFM010002689">
    <property type="protein sequence ID" value="CAI5747340.1"/>
    <property type="molecule type" value="Genomic_DNA"/>
</dbReference>
<proteinExistence type="predicted"/>
<gene>
    <name evidence="1" type="ORF">PDE001_LOCUS12252</name>
</gene>
<accession>A0AAV0VHI3</accession>
<protein>
    <submittedName>
        <fullName evidence="1">Uncharacterized protein</fullName>
    </submittedName>
</protein>
<sequence>MASGDKHELNEPWANIRAACRMVQTALSAPSRSSGATGTIPSPSTIRRLYPEEIYGPNSGGFCYGIVSEWKDPENKTGDDVINGVALMNLLLLEAMKQRAFESSTRITRRIKRIRVTTTALRSGFVALAAPRPMRSATRPSRLSIRAV</sequence>
<dbReference type="AlphaFoldDB" id="A0AAV0VHI3"/>
<evidence type="ECO:0000313" key="1">
    <source>
        <dbReference type="EMBL" id="CAI5747340.1"/>
    </source>
</evidence>